<dbReference type="Gene3D" id="3.40.190.290">
    <property type="match status" value="1"/>
</dbReference>
<dbReference type="GO" id="GO:0003700">
    <property type="term" value="F:DNA-binding transcription factor activity"/>
    <property type="evidence" value="ECO:0007669"/>
    <property type="project" value="InterPro"/>
</dbReference>
<accession>A0A7D4E530</accession>
<evidence type="ECO:0000256" key="4">
    <source>
        <dbReference type="ARBA" id="ARBA00023163"/>
    </source>
</evidence>
<dbReference type="Proteomes" id="UP000500970">
    <property type="component" value="Chromosome"/>
</dbReference>
<dbReference type="GO" id="GO:0006351">
    <property type="term" value="P:DNA-templated transcription"/>
    <property type="evidence" value="ECO:0007669"/>
    <property type="project" value="TreeGrafter"/>
</dbReference>
<reference evidence="6 7" key="1">
    <citation type="submission" date="2020-05" db="EMBL/GenBank/DDBJ databases">
        <title>FDA dAtabase for Regulatory Grade micrObial Sequences (FDA-ARGOS): Supporting development and validation of Infectious Disease Dx tests.</title>
        <authorList>
            <person name="Sproer C."/>
            <person name="Gronow S."/>
            <person name="Severitt S."/>
            <person name="Schroder I."/>
            <person name="Tallon L."/>
            <person name="Sadzewicz L."/>
            <person name="Zhao X."/>
            <person name="Vavikolanu K."/>
            <person name="Mehta A."/>
            <person name="Aluvathingal J."/>
            <person name="Nadendla S."/>
            <person name="Myers T."/>
            <person name="Yan Y."/>
            <person name="Sichtig H."/>
        </authorList>
    </citation>
    <scope>NUCLEOTIDE SEQUENCE [LARGE SCALE GENOMIC DNA]</scope>
    <source>
        <strain evidence="6 7">FDAARGOS_790</strain>
    </source>
</reference>
<dbReference type="Pfam" id="PF03466">
    <property type="entry name" value="LysR_substrate"/>
    <property type="match status" value="1"/>
</dbReference>
<keyword evidence="2" id="KW-0805">Transcription regulation</keyword>
<dbReference type="AlphaFoldDB" id="A0A7D4E530"/>
<sequence length="326" mass="35653">MDKLTAMATFVKVVDAGSFTRAADAMGLPKARVSQRISDLEKHLGVRLLHRTTRALSLTDDGAAYFDKCQALLQQIDEVEATLSGGTATPMGRLRVDSLITVARWVIAPRLHAFQARYPKIQLRLSGSDRISNLLEDGIDCAIRGGLLKDSSMIARHLCDIQMGLYASPGYLAAAGRVDTPDALSQLRRLSWFSGKERNPFMWELESGANRFVLPSGDGMQFDEPDVAISACMAGSGVCPGAPFAVAGFVRSGKLVPVLPEWHFSARPVHIVYPSSRHLSVRVRCFVNWILEIFSEQGEIQLTPAALARESSYLNEQRLTPPDLAG</sequence>
<dbReference type="GO" id="GO:0043565">
    <property type="term" value="F:sequence-specific DNA binding"/>
    <property type="evidence" value="ECO:0007669"/>
    <property type="project" value="TreeGrafter"/>
</dbReference>
<dbReference type="PANTHER" id="PTHR30537:SF17">
    <property type="entry name" value="LYSR-FAMILY REGULATORY PROTEIN"/>
    <property type="match status" value="1"/>
</dbReference>
<protein>
    <submittedName>
        <fullName evidence="6">LysR family transcriptional regulator</fullName>
    </submittedName>
</protein>
<evidence type="ECO:0000313" key="7">
    <source>
        <dbReference type="Proteomes" id="UP000500970"/>
    </source>
</evidence>
<dbReference type="InterPro" id="IPR005119">
    <property type="entry name" value="LysR_subst-bd"/>
</dbReference>
<evidence type="ECO:0000256" key="2">
    <source>
        <dbReference type="ARBA" id="ARBA00023015"/>
    </source>
</evidence>
<evidence type="ECO:0000259" key="5">
    <source>
        <dbReference type="PROSITE" id="PS50931"/>
    </source>
</evidence>
<dbReference type="RefSeq" id="WP_173147599.1">
    <property type="nucleotide sequence ID" value="NZ_CP053985.1"/>
</dbReference>
<dbReference type="InterPro" id="IPR058163">
    <property type="entry name" value="LysR-type_TF_proteobact-type"/>
</dbReference>
<keyword evidence="4" id="KW-0804">Transcription</keyword>
<feature type="domain" description="HTH lysR-type" evidence="5">
    <location>
        <begin position="1"/>
        <end position="59"/>
    </location>
</feature>
<keyword evidence="3" id="KW-0238">DNA-binding</keyword>
<name>A0A7D4E530_9BURK</name>
<dbReference type="KEGG" id="apes:FOC84_26800"/>
<dbReference type="Pfam" id="PF00126">
    <property type="entry name" value="HTH_1"/>
    <property type="match status" value="1"/>
</dbReference>
<dbReference type="InterPro" id="IPR036388">
    <property type="entry name" value="WH-like_DNA-bd_sf"/>
</dbReference>
<dbReference type="SUPFAM" id="SSF53850">
    <property type="entry name" value="Periplasmic binding protein-like II"/>
    <property type="match status" value="1"/>
</dbReference>
<dbReference type="InterPro" id="IPR036390">
    <property type="entry name" value="WH_DNA-bd_sf"/>
</dbReference>
<evidence type="ECO:0000256" key="1">
    <source>
        <dbReference type="ARBA" id="ARBA00009437"/>
    </source>
</evidence>
<comment type="similarity">
    <text evidence="1">Belongs to the LysR transcriptional regulatory family.</text>
</comment>
<dbReference type="PANTHER" id="PTHR30537">
    <property type="entry name" value="HTH-TYPE TRANSCRIPTIONAL REGULATOR"/>
    <property type="match status" value="1"/>
</dbReference>
<gene>
    <name evidence="6" type="ORF">FOC84_26800</name>
</gene>
<organism evidence="6 7">
    <name type="scientific">Achromobacter pestifer</name>
    <dbReference type="NCBI Taxonomy" id="1353889"/>
    <lineage>
        <taxon>Bacteria</taxon>
        <taxon>Pseudomonadati</taxon>
        <taxon>Pseudomonadota</taxon>
        <taxon>Betaproteobacteria</taxon>
        <taxon>Burkholderiales</taxon>
        <taxon>Alcaligenaceae</taxon>
        <taxon>Achromobacter</taxon>
    </lineage>
</organism>
<proteinExistence type="inferred from homology"/>
<dbReference type="FunFam" id="1.10.10.10:FF:000001">
    <property type="entry name" value="LysR family transcriptional regulator"/>
    <property type="match status" value="1"/>
</dbReference>
<dbReference type="InterPro" id="IPR000847">
    <property type="entry name" value="LysR_HTH_N"/>
</dbReference>
<keyword evidence="7" id="KW-1185">Reference proteome</keyword>
<dbReference type="Gene3D" id="1.10.10.10">
    <property type="entry name" value="Winged helix-like DNA-binding domain superfamily/Winged helix DNA-binding domain"/>
    <property type="match status" value="1"/>
</dbReference>
<evidence type="ECO:0000256" key="3">
    <source>
        <dbReference type="ARBA" id="ARBA00023125"/>
    </source>
</evidence>
<dbReference type="CDD" id="cd08472">
    <property type="entry name" value="PBP2_CrgA_like_3"/>
    <property type="match status" value="1"/>
</dbReference>
<dbReference type="EMBL" id="CP053985">
    <property type="protein sequence ID" value="QKH38350.1"/>
    <property type="molecule type" value="Genomic_DNA"/>
</dbReference>
<evidence type="ECO:0000313" key="6">
    <source>
        <dbReference type="EMBL" id="QKH38350.1"/>
    </source>
</evidence>
<dbReference type="SUPFAM" id="SSF46785">
    <property type="entry name" value="Winged helix' DNA-binding domain"/>
    <property type="match status" value="1"/>
</dbReference>
<dbReference type="PROSITE" id="PS50931">
    <property type="entry name" value="HTH_LYSR"/>
    <property type="match status" value="1"/>
</dbReference>